<evidence type="ECO:0000313" key="3">
    <source>
        <dbReference type="Proteomes" id="UP000252733"/>
    </source>
</evidence>
<keyword evidence="1" id="KW-0175">Coiled coil</keyword>
<dbReference type="GO" id="GO:0003677">
    <property type="term" value="F:DNA binding"/>
    <property type="evidence" value="ECO:0007669"/>
    <property type="project" value="InterPro"/>
</dbReference>
<dbReference type="Gene3D" id="1.10.10.60">
    <property type="entry name" value="Homeodomain-like"/>
    <property type="match status" value="1"/>
</dbReference>
<evidence type="ECO:0000256" key="1">
    <source>
        <dbReference type="SAM" id="Coils"/>
    </source>
</evidence>
<proteinExistence type="predicted"/>
<organism evidence="2 3">
    <name type="scientific">Marinilabilia salmonicolor</name>
    <dbReference type="NCBI Taxonomy" id="989"/>
    <lineage>
        <taxon>Bacteria</taxon>
        <taxon>Pseudomonadati</taxon>
        <taxon>Bacteroidota</taxon>
        <taxon>Bacteroidia</taxon>
        <taxon>Marinilabiliales</taxon>
        <taxon>Marinilabiliaceae</taxon>
        <taxon>Marinilabilia</taxon>
    </lineage>
</organism>
<dbReference type="Pfam" id="PF01527">
    <property type="entry name" value="HTH_Tnp_1"/>
    <property type="match status" value="1"/>
</dbReference>
<dbReference type="EMBL" id="QPIZ01000036">
    <property type="protein sequence ID" value="RCW28793.1"/>
    <property type="molecule type" value="Genomic_DNA"/>
</dbReference>
<keyword evidence="3" id="KW-1185">Reference proteome</keyword>
<feature type="coiled-coil region" evidence="1">
    <location>
        <begin position="49"/>
        <end position="76"/>
    </location>
</feature>
<dbReference type="GO" id="GO:0004803">
    <property type="term" value="F:transposase activity"/>
    <property type="evidence" value="ECO:0007669"/>
    <property type="project" value="InterPro"/>
</dbReference>
<dbReference type="InterPro" id="IPR002514">
    <property type="entry name" value="Transposase_8"/>
</dbReference>
<dbReference type="GO" id="GO:0006313">
    <property type="term" value="P:DNA transposition"/>
    <property type="evidence" value="ECO:0007669"/>
    <property type="project" value="InterPro"/>
</dbReference>
<accession>A0A2T0WGD9</accession>
<gene>
    <name evidence="2" type="ORF">DFO77_13630</name>
</gene>
<sequence length="88" mass="10438">MKKSRFTESQIVKILKEYESGIDAQSLCREHGISKATFYNWRKKYSGMEASQLKRLKELEEENRKLKQMYADQSLDNVMLKDLLGKKF</sequence>
<comment type="caution">
    <text evidence="2">The sequence shown here is derived from an EMBL/GenBank/DDBJ whole genome shotgun (WGS) entry which is preliminary data.</text>
</comment>
<dbReference type="InterPro" id="IPR052546">
    <property type="entry name" value="Transposase_8_domain"/>
</dbReference>
<dbReference type="SUPFAM" id="SSF46689">
    <property type="entry name" value="Homeodomain-like"/>
    <property type="match status" value="1"/>
</dbReference>
<dbReference type="AlphaFoldDB" id="A0A2T0WGD9"/>
<reference evidence="2 3" key="1">
    <citation type="submission" date="2018-07" db="EMBL/GenBank/DDBJ databases">
        <title>Freshwater and sediment microbial communities from various areas in North America, analyzing microbe dynamics in response to fracking.</title>
        <authorList>
            <person name="Lamendella R."/>
        </authorList>
    </citation>
    <scope>NUCLEOTIDE SEQUENCE [LARGE SCALE GENOMIC DNA]</scope>
    <source>
        <strain evidence="2 3">160A</strain>
    </source>
</reference>
<protein>
    <submittedName>
        <fullName evidence="2">Putative transposase</fullName>
    </submittedName>
</protein>
<dbReference type="PANTHER" id="PTHR33609:SF1">
    <property type="entry name" value="TRANSPOSASE"/>
    <property type="match status" value="1"/>
</dbReference>
<name>A0A2T0WGD9_9BACT</name>
<dbReference type="Proteomes" id="UP000252733">
    <property type="component" value="Unassembled WGS sequence"/>
</dbReference>
<evidence type="ECO:0000313" key="2">
    <source>
        <dbReference type="EMBL" id="RCW28793.1"/>
    </source>
</evidence>
<dbReference type="PANTHER" id="PTHR33609">
    <property type="entry name" value="LOW CALCIUM RESPONSE LOCUS PROTEIN S"/>
    <property type="match status" value="1"/>
</dbReference>
<dbReference type="InterPro" id="IPR009057">
    <property type="entry name" value="Homeodomain-like_sf"/>
</dbReference>
<dbReference type="NCBIfam" id="NF047593">
    <property type="entry name" value="IS66_ISAeme5_TnpA"/>
    <property type="match status" value="1"/>
</dbReference>